<organism evidence="1 2">
    <name type="scientific">Chlorogloeopsis fritschii PCC 6912</name>
    <dbReference type="NCBI Taxonomy" id="211165"/>
    <lineage>
        <taxon>Bacteria</taxon>
        <taxon>Bacillati</taxon>
        <taxon>Cyanobacteriota</taxon>
        <taxon>Cyanophyceae</taxon>
        <taxon>Nostocales</taxon>
        <taxon>Chlorogloeopsidaceae</taxon>
        <taxon>Chlorogloeopsis</taxon>
    </lineage>
</organism>
<dbReference type="OrthoDB" id="7063513at2"/>
<dbReference type="Proteomes" id="UP000268857">
    <property type="component" value="Unassembled WGS sequence"/>
</dbReference>
<comment type="caution">
    <text evidence="1">The sequence shown here is derived from an EMBL/GenBank/DDBJ whole genome shotgun (WGS) entry which is preliminary data.</text>
</comment>
<sequence length="96" mass="10952">MRILGLQTKIFFMENTQPTSDQPISSLTVADLEALITKIVHKVLKQEAEKSQSVESNNPPQAFLETFGTWEDTRTTEEIIDDIYASRTIDNREHSL</sequence>
<name>A0A433MYC8_CHLFR</name>
<reference evidence="1 2" key="1">
    <citation type="journal article" date="2019" name="Genome Biol. Evol.">
        <title>Day and night: Metabolic profiles and evolutionary relationships of six axenic non-marine cyanobacteria.</title>
        <authorList>
            <person name="Will S.E."/>
            <person name="Henke P."/>
            <person name="Boedeker C."/>
            <person name="Huang S."/>
            <person name="Brinkmann H."/>
            <person name="Rohde M."/>
            <person name="Jarek M."/>
            <person name="Friedl T."/>
            <person name="Seufert S."/>
            <person name="Schumacher M."/>
            <person name="Overmann J."/>
            <person name="Neumann-Schaal M."/>
            <person name="Petersen J."/>
        </authorList>
    </citation>
    <scope>NUCLEOTIDE SEQUENCE [LARGE SCALE GENOMIC DNA]</scope>
    <source>
        <strain evidence="1 2">PCC 6912</strain>
    </source>
</reference>
<dbReference type="EMBL" id="RSCJ01000036">
    <property type="protein sequence ID" value="RUR73358.1"/>
    <property type="molecule type" value="Genomic_DNA"/>
</dbReference>
<evidence type="ECO:0008006" key="3">
    <source>
        <dbReference type="Google" id="ProtNLM"/>
    </source>
</evidence>
<dbReference type="AlphaFoldDB" id="A0A433MYC8"/>
<gene>
    <name evidence="1" type="ORF">PCC6912_57160</name>
</gene>
<dbReference type="STRING" id="211165.GCA_000317285_06386"/>
<evidence type="ECO:0000313" key="1">
    <source>
        <dbReference type="EMBL" id="RUR73358.1"/>
    </source>
</evidence>
<accession>A0A433MYC8</accession>
<evidence type="ECO:0000313" key="2">
    <source>
        <dbReference type="Proteomes" id="UP000268857"/>
    </source>
</evidence>
<protein>
    <recommendedName>
        <fullName evidence="3">DUF2281 domain-containing protein</fullName>
    </recommendedName>
</protein>
<proteinExistence type="predicted"/>
<keyword evidence="2" id="KW-1185">Reference proteome</keyword>